<dbReference type="Proteomes" id="UP000316993">
    <property type="component" value="Unassembled WGS sequence"/>
</dbReference>
<dbReference type="EMBL" id="VFPV01000004">
    <property type="protein sequence ID" value="TQM99401.1"/>
    <property type="molecule type" value="Genomic_DNA"/>
</dbReference>
<organism evidence="5 6">
    <name type="scientific">Acidovorax temperans</name>
    <dbReference type="NCBI Taxonomy" id="80878"/>
    <lineage>
        <taxon>Bacteria</taxon>
        <taxon>Pseudomonadati</taxon>
        <taxon>Pseudomonadota</taxon>
        <taxon>Betaproteobacteria</taxon>
        <taxon>Burkholderiales</taxon>
        <taxon>Comamonadaceae</taxon>
        <taxon>Acidovorax</taxon>
    </lineage>
</organism>
<dbReference type="InterPro" id="IPR000055">
    <property type="entry name" value="Restrct_endonuc_typeI_TRD"/>
</dbReference>
<accession>A0A543KWH4</accession>
<dbReference type="Gene3D" id="1.10.287.1120">
    <property type="entry name" value="Bipartite methylase S protein"/>
    <property type="match status" value="1"/>
</dbReference>
<comment type="caution">
    <text evidence="5">The sequence shown here is derived from an EMBL/GenBank/DDBJ whole genome shotgun (WGS) entry which is preliminary data.</text>
</comment>
<dbReference type="AlphaFoldDB" id="A0A543KWH4"/>
<dbReference type="InterPro" id="IPR052021">
    <property type="entry name" value="Type-I_RS_S_subunit"/>
</dbReference>
<reference evidence="5 6" key="1">
    <citation type="submission" date="2019-06" db="EMBL/GenBank/DDBJ databases">
        <title>Genomic Encyclopedia of Archaeal and Bacterial Type Strains, Phase II (KMG-II): from individual species to whole genera.</title>
        <authorList>
            <person name="Goeker M."/>
        </authorList>
    </citation>
    <scope>NUCLEOTIDE SEQUENCE [LARGE SCALE GENOMIC DNA]</scope>
    <source>
        <strain evidence="5 6">DSM 7270</strain>
    </source>
</reference>
<keyword evidence="3" id="KW-0238">DNA-binding</keyword>
<dbReference type="PANTHER" id="PTHR30408">
    <property type="entry name" value="TYPE-1 RESTRICTION ENZYME ECOKI SPECIFICITY PROTEIN"/>
    <property type="match status" value="1"/>
</dbReference>
<dbReference type="Pfam" id="PF01420">
    <property type="entry name" value="Methylase_S"/>
    <property type="match status" value="1"/>
</dbReference>
<comment type="similarity">
    <text evidence="1">Belongs to the type-I restriction system S methylase family.</text>
</comment>
<dbReference type="GO" id="GO:0003677">
    <property type="term" value="F:DNA binding"/>
    <property type="evidence" value="ECO:0007669"/>
    <property type="project" value="UniProtKB-KW"/>
</dbReference>
<evidence type="ECO:0000313" key="6">
    <source>
        <dbReference type="Proteomes" id="UP000316993"/>
    </source>
</evidence>
<dbReference type="SUPFAM" id="SSF116734">
    <property type="entry name" value="DNA methylase specificity domain"/>
    <property type="match status" value="2"/>
</dbReference>
<evidence type="ECO:0000256" key="1">
    <source>
        <dbReference type="ARBA" id="ARBA00010923"/>
    </source>
</evidence>
<dbReference type="Gene3D" id="3.90.220.20">
    <property type="entry name" value="DNA methylase specificity domains"/>
    <property type="match status" value="2"/>
</dbReference>
<gene>
    <name evidence="5" type="ORF">BDD18_4056</name>
</gene>
<proteinExistence type="inferred from homology"/>
<feature type="domain" description="Type I restriction modification DNA specificity" evidence="4">
    <location>
        <begin position="84"/>
        <end position="193"/>
    </location>
</feature>
<evidence type="ECO:0000259" key="4">
    <source>
        <dbReference type="Pfam" id="PF01420"/>
    </source>
</evidence>
<dbReference type="PANTHER" id="PTHR30408:SF12">
    <property type="entry name" value="TYPE I RESTRICTION ENZYME MJAVIII SPECIFICITY SUBUNIT"/>
    <property type="match status" value="1"/>
</dbReference>
<dbReference type="InterPro" id="IPR044946">
    <property type="entry name" value="Restrct_endonuc_typeI_TRD_sf"/>
</dbReference>
<evidence type="ECO:0000313" key="5">
    <source>
        <dbReference type="EMBL" id="TQM99401.1"/>
    </source>
</evidence>
<evidence type="ECO:0000256" key="2">
    <source>
        <dbReference type="ARBA" id="ARBA00022747"/>
    </source>
</evidence>
<sequence>MSFPRYPEYKDSGVEWLGLVPEHWLVMPLKRDIEFVTSGARGWAENYADEGDLFLRIGNLTRDSIRLDLSDTQRVVVPDGAEVDRTQVQADDILFSITAYLGSVAVVPAGLGRAFVSQHVALVRPSKKQCLSEWLAYVAISHVGKTHLETTGYGGTKVQLSLADVTSLPMIVPPIEEQAALIEFLDHETAKIDALVAEQEKLIALLQEKCQAVISHAVTKGLDPNVPMKDSGVEWLGEVPAHWEVMRLRNVTTLNPSKSEVSHLLRETEVSFLPMEAVGDDGTLNLDRTRPIGEVESGYTYFREGDVTIAKITPCFENGKGAVMRRLHNGHGFGTTC</sequence>
<dbReference type="GO" id="GO:0009307">
    <property type="term" value="P:DNA restriction-modification system"/>
    <property type="evidence" value="ECO:0007669"/>
    <property type="project" value="UniProtKB-KW"/>
</dbReference>
<name>A0A543KWH4_9BURK</name>
<evidence type="ECO:0000256" key="3">
    <source>
        <dbReference type="ARBA" id="ARBA00023125"/>
    </source>
</evidence>
<keyword evidence="2" id="KW-0680">Restriction system</keyword>
<protein>
    <submittedName>
        <fullName evidence="5">Type I restriction enzyme S subunit</fullName>
    </submittedName>
</protein>